<comment type="caution">
    <text evidence="1">The sequence shown here is derived from an EMBL/GenBank/DDBJ whole genome shotgun (WGS) entry which is preliminary data.</text>
</comment>
<dbReference type="Proteomes" id="UP000533080">
    <property type="component" value="Unassembled WGS sequence"/>
</dbReference>
<proteinExistence type="predicted"/>
<accession>A0A7Y4IPG9</accession>
<name>A0A7Y4IPG9_MYXXA</name>
<evidence type="ECO:0000313" key="1">
    <source>
        <dbReference type="EMBL" id="NOJ82360.1"/>
    </source>
</evidence>
<evidence type="ECO:0008006" key="3">
    <source>
        <dbReference type="Google" id="ProtNLM"/>
    </source>
</evidence>
<protein>
    <recommendedName>
        <fullName evidence="3">Lipoprotein</fullName>
    </recommendedName>
</protein>
<organism evidence="1 2">
    <name type="scientific">Myxococcus xanthus</name>
    <dbReference type="NCBI Taxonomy" id="34"/>
    <lineage>
        <taxon>Bacteria</taxon>
        <taxon>Pseudomonadati</taxon>
        <taxon>Myxococcota</taxon>
        <taxon>Myxococcia</taxon>
        <taxon>Myxococcales</taxon>
        <taxon>Cystobacterineae</taxon>
        <taxon>Myxococcaceae</taxon>
        <taxon>Myxococcus</taxon>
    </lineage>
</organism>
<dbReference type="RefSeq" id="WP_171444261.1">
    <property type="nucleotide sequence ID" value="NZ_JABFNS010000158.1"/>
</dbReference>
<sequence>MNRLFMLCAAALFLACTDIPEGLCDDDSMCLPGLHCKEGVCAGCLGDDECQAWEMCAADRRCALREGMCATNAQCKTWEACGASHTCELAEGFCLSPSDCGSHENCNDSTKRCVLQDGRCNTASNCGSSYLWTPSCDADNWCRTAPSSGNDVLIWGTLSQGSCGNDGISSVMSPTRVQVGFDCESRSYFDAPVVSPNGRVYYMDAGTKPKRVKIFVPDTFPSENGVRSYPRNGTRNDTLVPAPACSATDDVSRFVMQAGTGDIAYTCSGHMGLMTYYDRAGAVVASTMRVIAWNASDYMLGDRNSSELFLMTPERTDRRVMGLPLEYSAMTSVVDARAHPTGFMVAFRRIDTRTMELWHIDHDGIATLDGTYGAVPENINAANAGVLDATGALYSQGTRTDVVFIDVIIRRRPDGTVGTVVYSEDSAPASVNFGSNYERLFNFLHISELFAGP</sequence>
<dbReference type="EMBL" id="JABFNT010000124">
    <property type="protein sequence ID" value="NOJ82360.1"/>
    <property type="molecule type" value="Genomic_DNA"/>
</dbReference>
<reference evidence="1 2" key="1">
    <citation type="submission" date="2020-05" db="EMBL/GenBank/DDBJ databases">
        <authorList>
            <person name="Whitworth D."/>
        </authorList>
    </citation>
    <scope>NUCLEOTIDE SEQUENCE [LARGE SCALE GENOMIC DNA]</scope>
    <source>
        <strain evidence="1 2">AM005</strain>
    </source>
</reference>
<dbReference type="AlphaFoldDB" id="A0A7Y4IPG9"/>
<gene>
    <name evidence="1" type="ORF">HNV28_29215</name>
</gene>
<evidence type="ECO:0000313" key="2">
    <source>
        <dbReference type="Proteomes" id="UP000533080"/>
    </source>
</evidence>
<dbReference type="PROSITE" id="PS51257">
    <property type="entry name" value="PROKAR_LIPOPROTEIN"/>
    <property type="match status" value="1"/>
</dbReference>